<reference evidence="2 3" key="2">
    <citation type="submission" date="2020-03" db="EMBL/GenBank/DDBJ databases">
        <title>Campylobacter portucalensis sp. nov., a new species of Campylobacter isolated from the reproductive tract of bulls.</title>
        <authorList>
            <person name="Silva M.F."/>
            <person name="Pereira G."/>
            <person name="Carneiro C."/>
            <person name="Hemphill A."/>
            <person name="Mateus L."/>
            <person name="Lopes-Da-Costa L."/>
            <person name="Silva E."/>
        </authorList>
    </citation>
    <scope>NUCLEOTIDE SEQUENCE [LARGE SCALE GENOMIC DNA]</scope>
    <source>
        <strain evidence="2 3">FMV-PI01</strain>
    </source>
</reference>
<feature type="transmembrane region" description="Helical" evidence="1">
    <location>
        <begin position="67"/>
        <end position="84"/>
    </location>
</feature>
<accession>A0A6L5WIV6</accession>
<keyword evidence="1" id="KW-0812">Transmembrane</keyword>
<name>A0A6L5WIV6_9BACT</name>
<evidence type="ECO:0000313" key="3">
    <source>
        <dbReference type="Proteomes" id="UP000476338"/>
    </source>
</evidence>
<dbReference type="EMBL" id="VWSJ01000096">
    <property type="protein sequence ID" value="MSN97218.1"/>
    <property type="molecule type" value="Genomic_DNA"/>
</dbReference>
<feature type="transmembrane region" description="Helical" evidence="1">
    <location>
        <begin position="135"/>
        <end position="152"/>
    </location>
</feature>
<feature type="transmembrane region" description="Helical" evidence="1">
    <location>
        <begin position="158"/>
        <end position="177"/>
    </location>
</feature>
<dbReference type="Proteomes" id="UP000476338">
    <property type="component" value="Unassembled WGS sequence"/>
</dbReference>
<organism evidence="2 3">
    <name type="scientific">Campylobacter portucalensis</name>
    <dbReference type="NCBI Taxonomy" id="2608384"/>
    <lineage>
        <taxon>Bacteria</taxon>
        <taxon>Pseudomonadati</taxon>
        <taxon>Campylobacterota</taxon>
        <taxon>Epsilonproteobacteria</taxon>
        <taxon>Campylobacterales</taxon>
        <taxon>Campylobacteraceae</taxon>
        <taxon>Campylobacter</taxon>
    </lineage>
</organism>
<evidence type="ECO:0000313" key="2">
    <source>
        <dbReference type="EMBL" id="MSN97218.1"/>
    </source>
</evidence>
<keyword evidence="1" id="KW-0472">Membrane</keyword>
<feature type="transmembrane region" description="Helical" evidence="1">
    <location>
        <begin position="35"/>
        <end position="55"/>
    </location>
</feature>
<keyword evidence="3" id="KW-1185">Reference proteome</keyword>
<proteinExistence type="predicted"/>
<dbReference type="AlphaFoldDB" id="A0A6L5WIV6"/>
<dbReference type="RefSeq" id="WP_195836357.1">
    <property type="nucleotide sequence ID" value="NZ_VWSJ01000096.1"/>
</dbReference>
<evidence type="ECO:0000256" key="1">
    <source>
        <dbReference type="SAM" id="Phobius"/>
    </source>
</evidence>
<sequence>MKYKKEVNLENSENANLNQRDYDKESIVIKDYNPIFQIISFCVAVFPMIIYFGIYGDKNTFLNIRNYIFFVFPFFVLPILISNFKSLKNTIKFTDEKILYFSDEEIIEEISLDKITEIKKTIDARQNKSQKMPSYVKYLLLFLFCFFGYLAFTQNIKFFFFGATFCFFGFPLFKYGFHFYKDKAKSYELFDNFIFFENDKFINVMPINTHEKSEIENFISEKFSLKSNELNKTYFIYGNMLE</sequence>
<protein>
    <submittedName>
        <fullName evidence="2">Uncharacterized protein</fullName>
    </submittedName>
</protein>
<comment type="caution">
    <text evidence="2">The sequence shown here is derived from an EMBL/GenBank/DDBJ whole genome shotgun (WGS) entry which is preliminary data.</text>
</comment>
<gene>
    <name evidence="2" type="ORF">F1B92_08620</name>
</gene>
<keyword evidence="1" id="KW-1133">Transmembrane helix</keyword>
<reference evidence="2 3" key="1">
    <citation type="submission" date="2019-09" db="EMBL/GenBank/DDBJ databases">
        <authorList>
            <person name="Silva M."/>
            <person name="Pereira G."/>
            <person name="Lopes-Da-Costa L."/>
            <person name="Silva E."/>
        </authorList>
    </citation>
    <scope>NUCLEOTIDE SEQUENCE [LARGE SCALE GENOMIC DNA]</scope>
    <source>
        <strain evidence="2 3">FMV-PI01</strain>
    </source>
</reference>